<dbReference type="Proteomes" id="UP000639772">
    <property type="component" value="Unassembled WGS sequence"/>
</dbReference>
<feature type="compositionally biased region" description="Basic and acidic residues" evidence="1">
    <location>
        <begin position="1"/>
        <end position="16"/>
    </location>
</feature>
<organism evidence="2 4">
    <name type="scientific">Vanilla planifolia</name>
    <name type="common">Vanilla</name>
    <dbReference type="NCBI Taxonomy" id="51239"/>
    <lineage>
        <taxon>Eukaryota</taxon>
        <taxon>Viridiplantae</taxon>
        <taxon>Streptophyta</taxon>
        <taxon>Embryophyta</taxon>
        <taxon>Tracheophyta</taxon>
        <taxon>Spermatophyta</taxon>
        <taxon>Magnoliopsida</taxon>
        <taxon>Liliopsida</taxon>
        <taxon>Asparagales</taxon>
        <taxon>Orchidaceae</taxon>
        <taxon>Vanilloideae</taxon>
        <taxon>Vanilleae</taxon>
        <taxon>Vanilla</taxon>
    </lineage>
</organism>
<evidence type="ECO:0000313" key="4">
    <source>
        <dbReference type="Proteomes" id="UP000636800"/>
    </source>
</evidence>
<evidence type="ECO:0000313" key="2">
    <source>
        <dbReference type="EMBL" id="KAG0445985.1"/>
    </source>
</evidence>
<sequence>MKVKERVGYEERDDCSNKAAESNPQPELSIAPAGLTGSLMSTTANIRSQKQFATDDDNLAPPIPEDKFEARLISLKKIFSSSISSIKTSFSITHTVCHVG</sequence>
<accession>A0A835P356</accession>
<protein>
    <submittedName>
        <fullName evidence="2">Uncharacterized protein</fullName>
    </submittedName>
</protein>
<evidence type="ECO:0000313" key="3">
    <source>
        <dbReference type="EMBL" id="KAG0445992.1"/>
    </source>
</evidence>
<dbReference type="EMBL" id="JADCNL010000626">
    <property type="protein sequence ID" value="KAG0445985.1"/>
    <property type="molecule type" value="Genomic_DNA"/>
</dbReference>
<feature type="non-terminal residue" evidence="2">
    <location>
        <position position="100"/>
    </location>
</feature>
<gene>
    <name evidence="2" type="ORF">HPP92_029049</name>
    <name evidence="3" type="ORF">HPP92_029060</name>
</gene>
<dbReference type="EMBL" id="JADCNM010000627">
    <property type="protein sequence ID" value="KAG0445992.1"/>
    <property type="molecule type" value="Genomic_DNA"/>
</dbReference>
<dbReference type="AlphaFoldDB" id="A0A835P356"/>
<reference evidence="4 5" key="1">
    <citation type="journal article" date="2020" name="Nat. Food">
        <title>A phased Vanilla planifolia genome enables genetic improvement of flavour and production.</title>
        <authorList>
            <person name="Hasing T."/>
            <person name="Tang H."/>
            <person name="Brym M."/>
            <person name="Khazi F."/>
            <person name="Huang T."/>
            <person name="Chambers A.H."/>
        </authorList>
    </citation>
    <scope>NUCLEOTIDE SEQUENCE [LARGE SCALE GENOMIC DNA]</scope>
    <source>
        <tissue evidence="2">Leaf</tissue>
    </source>
</reference>
<evidence type="ECO:0000256" key="1">
    <source>
        <dbReference type="SAM" id="MobiDB-lite"/>
    </source>
</evidence>
<evidence type="ECO:0000313" key="5">
    <source>
        <dbReference type="Proteomes" id="UP000639772"/>
    </source>
</evidence>
<name>A0A835P356_VANPL</name>
<keyword evidence="4" id="KW-1185">Reference proteome</keyword>
<comment type="caution">
    <text evidence="2">The sequence shown here is derived from an EMBL/GenBank/DDBJ whole genome shotgun (WGS) entry which is preliminary data.</text>
</comment>
<proteinExistence type="predicted"/>
<feature type="region of interest" description="Disordered" evidence="1">
    <location>
        <begin position="1"/>
        <end position="33"/>
    </location>
</feature>
<dbReference type="Proteomes" id="UP000636800">
    <property type="component" value="Unassembled WGS sequence"/>
</dbReference>